<name>A0A382TAB5_9ZZZZ</name>
<reference evidence="3" key="1">
    <citation type="submission" date="2018-05" db="EMBL/GenBank/DDBJ databases">
        <authorList>
            <person name="Lanie J.A."/>
            <person name="Ng W.-L."/>
            <person name="Kazmierczak K.M."/>
            <person name="Andrzejewski T.M."/>
            <person name="Davidsen T.M."/>
            <person name="Wayne K.J."/>
            <person name="Tettelin H."/>
            <person name="Glass J.I."/>
            <person name="Rusch D."/>
            <person name="Podicherti R."/>
            <person name="Tsui H.-C.T."/>
            <person name="Winkler M.E."/>
        </authorList>
    </citation>
    <scope>NUCLEOTIDE SEQUENCE</scope>
</reference>
<gene>
    <name evidence="3" type="ORF">METZ01_LOCUS371599</name>
</gene>
<protein>
    <recommendedName>
        <fullName evidence="2">UspA domain-containing protein</fullName>
    </recommendedName>
</protein>
<feature type="domain" description="UspA" evidence="2">
    <location>
        <begin position="1"/>
        <end position="146"/>
    </location>
</feature>
<dbReference type="InterPro" id="IPR014729">
    <property type="entry name" value="Rossmann-like_a/b/a_fold"/>
</dbReference>
<evidence type="ECO:0000259" key="2">
    <source>
        <dbReference type="Pfam" id="PF00582"/>
    </source>
</evidence>
<dbReference type="AlphaFoldDB" id="A0A382TAB5"/>
<accession>A0A382TAB5</accession>
<dbReference type="PANTHER" id="PTHR46268:SF6">
    <property type="entry name" value="UNIVERSAL STRESS PROTEIN UP12"/>
    <property type="match status" value="1"/>
</dbReference>
<dbReference type="EMBL" id="UINC01134913">
    <property type="protein sequence ID" value="SVD18745.1"/>
    <property type="molecule type" value="Genomic_DNA"/>
</dbReference>
<dbReference type="CDD" id="cd00293">
    <property type="entry name" value="USP-like"/>
    <property type="match status" value="1"/>
</dbReference>
<dbReference type="Pfam" id="PF00582">
    <property type="entry name" value="Usp"/>
    <property type="match status" value="1"/>
</dbReference>
<dbReference type="InterPro" id="IPR006015">
    <property type="entry name" value="Universal_stress_UspA"/>
</dbReference>
<comment type="similarity">
    <text evidence="1">Belongs to the universal stress protein A family.</text>
</comment>
<sequence>MFIKILCATDLNATSNEAVKKAVQLAHQYNSKIIMLNVHEEFMTKEEMGMLRVSIDTMKLEFEKTALKAKEEMREVIKKLHAEDIQVEYTIKEGKSNLVICDEAKRIQADLIIMGVSEKNIVSNFIYRSTASFVIEHVKIPVLVVPMKDK</sequence>
<dbReference type="InterPro" id="IPR006016">
    <property type="entry name" value="UspA"/>
</dbReference>
<dbReference type="Gene3D" id="3.40.50.620">
    <property type="entry name" value="HUPs"/>
    <property type="match status" value="1"/>
</dbReference>
<proteinExistence type="inferred from homology"/>
<dbReference type="PANTHER" id="PTHR46268">
    <property type="entry name" value="STRESS RESPONSE PROTEIN NHAX"/>
    <property type="match status" value="1"/>
</dbReference>
<evidence type="ECO:0000313" key="3">
    <source>
        <dbReference type="EMBL" id="SVD18745.1"/>
    </source>
</evidence>
<organism evidence="3">
    <name type="scientific">marine metagenome</name>
    <dbReference type="NCBI Taxonomy" id="408172"/>
    <lineage>
        <taxon>unclassified sequences</taxon>
        <taxon>metagenomes</taxon>
        <taxon>ecological metagenomes</taxon>
    </lineage>
</organism>
<evidence type="ECO:0000256" key="1">
    <source>
        <dbReference type="ARBA" id="ARBA00008791"/>
    </source>
</evidence>
<dbReference type="PRINTS" id="PR01438">
    <property type="entry name" value="UNVRSLSTRESS"/>
</dbReference>
<dbReference type="SUPFAM" id="SSF52402">
    <property type="entry name" value="Adenine nucleotide alpha hydrolases-like"/>
    <property type="match status" value="1"/>
</dbReference>